<feature type="domain" description="CCZ1/INTU/HPS4 third Longin" evidence="4">
    <location>
        <begin position="369"/>
        <end position="458"/>
    </location>
</feature>
<dbReference type="GO" id="GO:0035658">
    <property type="term" value="C:Mon1-Ccz1 complex"/>
    <property type="evidence" value="ECO:0007669"/>
    <property type="project" value="InterPro"/>
</dbReference>
<evidence type="ECO:0000256" key="1">
    <source>
        <dbReference type="ARBA" id="ARBA00005352"/>
    </source>
</evidence>
<dbReference type="InterPro" id="IPR043989">
    <property type="entry name" value="CCZ1/INTU/HSP4_longin_3"/>
</dbReference>
<accession>A0A8J2P6Y5</accession>
<organism evidence="5 6">
    <name type="scientific">Allacma fusca</name>
    <dbReference type="NCBI Taxonomy" id="39272"/>
    <lineage>
        <taxon>Eukaryota</taxon>
        <taxon>Metazoa</taxon>
        <taxon>Ecdysozoa</taxon>
        <taxon>Arthropoda</taxon>
        <taxon>Hexapoda</taxon>
        <taxon>Collembola</taxon>
        <taxon>Symphypleona</taxon>
        <taxon>Sminthuridae</taxon>
        <taxon>Allacma</taxon>
    </lineage>
</organism>
<comment type="similarity">
    <text evidence="1">Belongs to the CCZ1 family.</text>
</comment>
<dbReference type="InterPro" id="IPR013176">
    <property type="entry name" value="Ccz1"/>
</dbReference>
<evidence type="ECO:0000313" key="5">
    <source>
        <dbReference type="EMBL" id="CAG7726696.1"/>
    </source>
</evidence>
<reference evidence="5" key="1">
    <citation type="submission" date="2021-06" db="EMBL/GenBank/DDBJ databases">
        <authorList>
            <person name="Hodson N. C."/>
            <person name="Mongue J. A."/>
            <person name="Jaron S. K."/>
        </authorList>
    </citation>
    <scope>NUCLEOTIDE SEQUENCE</scope>
</reference>
<dbReference type="Pfam" id="PF19032">
    <property type="entry name" value="Intu_longin_2"/>
    <property type="match status" value="1"/>
</dbReference>
<dbReference type="GO" id="GO:0016192">
    <property type="term" value="P:vesicle-mediated transport"/>
    <property type="evidence" value="ECO:0007669"/>
    <property type="project" value="InterPro"/>
</dbReference>
<dbReference type="InterPro" id="IPR043988">
    <property type="entry name" value="CCZ1/INTU_longin_2"/>
</dbReference>
<keyword evidence="6" id="KW-1185">Reference proteome</keyword>
<feature type="domain" description="CCZ1/INTU/HSP4 first Longin" evidence="2">
    <location>
        <begin position="24"/>
        <end position="134"/>
    </location>
</feature>
<protein>
    <recommendedName>
        <fullName evidence="7">Vacuolar fusion protein CCZ1 homolog</fullName>
    </recommendedName>
</protein>
<evidence type="ECO:0000259" key="3">
    <source>
        <dbReference type="Pfam" id="PF19032"/>
    </source>
</evidence>
<dbReference type="EMBL" id="CAJVCH010138829">
    <property type="protein sequence ID" value="CAG7726696.1"/>
    <property type="molecule type" value="Genomic_DNA"/>
</dbReference>
<sequence length="470" mass="54261">MSKCGLTCTLNRHGSGLYCRDRNHQREGAVLYCYPSTTSEDRQLKQVGLCEAIIKFSENFSTKPCESLHTQKARYIFFQPEPGYWFILILTVPSVVKSSQEGIQVTDYKNDDIQDNVFQSCLTRFYQRFILLNGKLEEMIDNKGLQDLRDALRKHLDKSLSKWDPNRAGINDIFFGLKLLPLQRQMFLRVQCFVNNLLITWGSVKHVLVLQGSKLIWSGVNQRDVQVLYDFVVREGIPPDFLEGGKHEKFNGIVLTCFSFLTMPEVTGYNSDTENGHRKHCNMLVYKEKQTYVVMLVYADKSDFMREFCNKIEDYMKQNLVQLAKDLVDETKHSNEHSGGLQRIMSSGPFGLGSGIPAMPTSLIENTANNNVKYVYFNYLNLEEKVSPNCFQGQLEAYKLLADLKDDLSKNDDHGEVVAKMESDTWIVAKVSNRREYYGMWSNKNANILEIDEEMRKLTDVHLKHIYFQD</sequence>
<name>A0A8J2P6Y5_9HEXA</name>
<evidence type="ECO:0000259" key="2">
    <source>
        <dbReference type="Pfam" id="PF19031"/>
    </source>
</evidence>
<dbReference type="Pfam" id="PF19033">
    <property type="entry name" value="Intu_longin_3"/>
    <property type="match status" value="1"/>
</dbReference>
<proteinExistence type="inferred from homology"/>
<comment type="caution">
    <text evidence="5">The sequence shown here is derived from an EMBL/GenBank/DDBJ whole genome shotgun (WGS) entry which is preliminary data.</text>
</comment>
<evidence type="ECO:0008006" key="7">
    <source>
        <dbReference type="Google" id="ProtNLM"/>
    </source>
</evidence>
<evidence type="ECO:0000259" key="4">
    <source>
        <dbReference type="Pfam" id="PF19033"/>
    </source>
</evidence>
<feature type="domain" description="CCZ1/INTU second Longin" evidence="3">
    <location>
        <begin position="205"/>
        <end position="316"/>
    </location>
</feature>
<dbReference type="Pfam" id="PF19031">
    <property type="entry name" value="Intu_longin_1"/>
    <property type="match status" value="1"/>
</dbReference>
<dbReference type="PANTHER" id="PTHR13056:SF0">
    <property type="entry name" value="VACUOLAR FUSION PROTEIN CCZ1 HOMOLOG-RELATED"/>
    <property type="match status" value="1"/>
</dbReference>
<dbReference type="PANTHER" id="PTHR13056">
    <property type="entry name" value="VACUOLAR FUSION PROTEIN CCZ1 HOMOLOG-RELATED"/>
    <property type="match status" value="1"/>
</dbReference>
<dbReference type="Proteomes" id="UP000708208">
    <property type="component" value="Unassembled WGS sequence"/>
</dbReference>
<dbReference type="OrthoDB" id="240546at2759"/>
<evidence type="ECO:0000313" key="6">
    <source>
        <dbReference type="Proteomes" id="UP000708208"/>
    </source>
</evidence>
<dbReference type="AlphaFoldDB" id="A0A8J2P6Y5"/>
<dbReference type="InterPro" id="IPR043987">
    <property type="entry name" value="CCZ1/INTU/HSP4_longin_1"/>
</dbReference>
<gene>
    <name evidence="5" type="ORF">AFUS01_LOCUS15589</name>
</gene>